<dbReference type="PANTHER" id="PTHR11390:SF26">
    <property type="entry name" value="DNA TOPOISOMERASE 1"/>
    <property type="match status" value="1"/>
</dbReference>
<evidence type="ECO:0000256" key="5">
    <source>
        <dbReference type="ARBA" id="ARBA00022833"/>
    </source>
</evidence>
<evidence type="ECO:0000259" key="10">
    <source>
        <dbReference type="PROSITE" id="PS52039"/>
    </source>
</evidence>
<dbReference type="InterPro" id="IPR013825">
    <property type="entry name" value="Topo_IA_cen_sub2"/>
</dbReference>
<dbReference type="InterPro" id="IPR000380">
    <property type="entry name" value="Topo_IA"/>
</dbReference>
<comment type="caution">
    <text evidence="11">The sequence shown here is derived from an EMBL/GenBank/DDBJ whole genome shotgun (WGS) entry which is preliminary data.</text>
</comment>
<dbReference type="PROSITE" id="PS52039">
    <property type="entry name" value="TOPO_IA_2"/>
    <property type="match status" value="1"/>
</dbReference>
<dbReference type="InterPro" id="IPR013826">
    <property type="entry name" value="Topo_IA_cen_sub3"/>
</dbReference>
<dbReference type="InterPro" id="IPR005739">
    <property type="entry name" value="TopoI_arch"/>
</dbReference>
<evidence type="ECO:0000256" key="4">
    <source>
        <dbReference type="ARBA" id="ARBA00022723"/>
    </source>
</evidence>
<dbReference type="NCBIfam" id="TIGR01057">
    <property type="entry name" value="topA_arch"/>
    <property type="match status" value="1"/>
</dbReference>
<accession>A0A0F2LP66</accession>
<dbReference type="InterPro" id="IPR023406">
    <property type="entry name" value="Topo_IA_AS"/>
</dbReference>
<keyword evidence="6" id="KW-0799">Topoisomerase</keyword>
<dbReference type="GO" id="GO:0003917">
    <property type="term" value="F:DNA topoisomerase type I (single strand cut, ATP-independent) activity"/>
    <property type="evidence" value="ECO:0007669"/>
    <property type="project" value="UniProtKB-EC"/>
</dbReference>
<dbReference type="GO" id="GO:0006281">
    <property type="term" value="P:DNA repair"/>
    <property type="evidence" value="ECO:0007669"/>
    <property type="project" value="TreeGrafter"/>
</dbReference>
<dbReference type="SMART" id="SM00493">
    <property type="entry name" value="TOPRIM"/>
    <property type="match status" value="1"/>
</dbReference>
<dbReference type="GO" id="GO:0046872">
    <property type="term" value="F:metal ion binding"/>
    <property type="evidence" value="ECO:0007669"/>
    <property type="project" value="UniProtKB-KW"/>
</dbReference>
<dbReference type="PRINTS" id="PR00417">
    <property type="entry name" value="PRTPISMRASEI"/>
</dbReference>
<evidence type="ECO:0000256" key="7">
    <source>
        <dbReference type="ARBA" id="ARBA00023125"/>
    </source>
</evidence>
<dbReference type="InterPro" id="IPR023405">
    <property type="entry name" value="Topo_IA_core_domain"/>
</dbReference>
<dbReference type="Gene3D" id="1.10.460.10">
    <property type="entry name" value="Topoisomerase I, domain 2"/>
    <property type="match status" value="1"/>
</dbReference>
<dbReference type="PATRIC" id="fig|1326980.8.peg.2094"/>
<evidence type="ECO:0000313" key="11">
    <source>
        <dbReference type="EMBL" id="KJR78604.1"/>
    </source>
</evidence>
<keyword evidence="8" id="KW-0413">Isomerase</keyword>
<dbReference type="SMART" id="SM00437">
    <property type="entry name" value="TOP1Ac"/>
    <property type="match status" value="1"/>
</dbReference>
<dbReference type="SUPFAM" id="SSF56712">
    <property type="entry name" value="Prokaryotic type I DNA topoisomerase"/>
    <property type="match status" value="1"/>
</dbReference>
<dbReference type="CDD" id="cd00186">
    <property type="entry name" value="TOP1Ac"/>
    <property type="match status" value="1"/>
</dbReference>
<dbReference type="InterPro" id="IPR013824">
    <property type="entry name" value="Topo_IA_cen_sub1"/>
</dbReference>
<keyword evidence="7" id="KW-0238">DNA-binding</keyword>
<feature type="domain" description="Topo IA-type catalytic" evidence="10">
    <location>
        <begin position="156"/>
        <end position="574"/>
    </location>
</feature>
<dbReference type="GO" id="GO:0006265">
    <property type="term" value="P:DNA topological change"/>
    <property type="evidence" value="ECO:0007669"/>
    <property type="project" value="InterPro"/>
</dbReference>
<evidence type="ECO:0000256" key="1">
    <source>
        <dbReference type="ARBA" id="ARBA00000213"/>
    </source>
</evidence>
<comment type="catalytic activity">
    <reaction evidence="1">
        <text>ATP-independent breakage of single-stranded DNA, followed by passage and rejoining.</text>
        <dbReference type="EC" id="5.6.2.1"/>
    </reaction>
</comment>
<feature type="domain" description="Toprim" evidence="9">
    <location>
        <begin position="9"/>
        <end position="142"/>
    </location>
</feature>
<dbReference type="Gene3D" id="1.10.290.10">
    <property type="entry name" value="Topoisomerase I, domain 4"/>
    <property type="match status" value="1"/>
</dbReference>
<name>A0A0F2LP66_9CREN</name>
<gene>
    <name evidence="11" type="ORF">TQ35_06390</name>
</gene>
<reference evidence="11" key="1">
    <citation type="submission" date="2015-03" db="EMBL/GenBank/DDBJ databases">
        <title>Metagenome Sequencing of an Archaeal-Dominated Microbial Community from a Hot Spring at the Los Azufres Geothermal Field, Mexico.</title>
        <authorList>
            <person name="Servin-Garciduenas L.E."/>
            <person name="Martinez-Romero E."/>
        </authorList>
    </citation>
    <scope>NUCLEOTIDE SEQUENCE [LARGE SCALE GENOMIC DNA]</scope>
    <source>
        <strain evidence="11">AZ1-454</strain>
    </source>
</reference>
<sequence length="663" mass="75919">MLLVDKKPYVVIIAEKPKAGKKIAEAFGKYFQLSYRNVKYWKASFNGEQIVIVTAAGHLYGLHGASGFPVYDMSWEPLWKIDKKAYYTKKYMDLINYVAGNAKFFVNACDYDIEGSVIGYLIIDKLRGIANAKRMKINALTKEEILRAYSNLQPLDLTMVDAGIARHKVDWLWGINVSRALMLSVKKVSGKRVILSAGRVQSPTLLQVVNREMERYLHLPLPEFKVKVKVEIKGRVFDAPLEGRFNVLSEAKELAERLKRDVLFVERVSVDKTRLVRPPPFNLIDLQLEAGRLFGFSPYKVERLAEELYLDGLISYPRTNSQKIPPTVNVREIVEGVSRGPLGYLVSLLNKLTHGRYVVRQGEKDDPAHPAIYPTQYFGSRLPRDQYKLYELIVRRFLASMSVDAWIERQSVALRFKRSGLKLSLSLQEVVEKGWLEIYPYVKVKDEALLEVKEGEEVNVKGISVITSLSKPPQRFSKTTLLKWMESSNLGTEATRGRIIETLFERKYVKLSGKSIVPTKLGIVIAEVLDKFFGELTDVKMTADMEQKLNDIIYGKTNSEEVVKEMREKIAKYVEVFDSNKEKIGEKIAKGLGYLQYQKCKYCDFEAENGGLCRYHLNAMEKVKEGINEWTIRTGYPRDRVIKSLEKSKYTGKFVLDVVKEMM</sequence>
<evidence type="ECO:0000256" key="2">
    <source>
        <dbReference type="ARBA" id="ARBA00009446"/>
    </source>
</evidence>
<dbReference type="InterPro" id="IPR003601">
    <property type="entry name" value="Topo_IA_2"/>
</dbReference>
<evidence type="ECO:0000259" key="9">
    <source>
        <dbReference type="PROSITE" id="PS50880"/>
    </source>
</evidence>
<dbReference type="SMART" id="SM00436">
    <property type="entry name" value="TOP1Bc"/>
    <property type="match status" value="1"/>
</dbReference>
<dbReference type="NCBIfam" id="NF004438">
    <property type="entry name" value="PRK05776.1"/>
    <property type="match status" value="1"/>
</dbReference>
<protein>
    <recommendedName>
        <fullName evidence="3">DNA topoisomerase</fullName>
        <ecNumber evidence="3">5.6.2.1</ecNumber>
    </recommendedName>
</protein>
<dbReference type="InterPro" id="IPR013497">
    <property type="entry name" value="Topo_IA_cen"/>
</dbReference>
<dbReference type="PANTHER" id="PTHR11390">
    <property type="entry name" value="PROKARYOTIC DNA TOPOISOMERASE"/>
    <property type="match status" value="1"/>
</dbReference>
<dbReference type="InterPro" id="IPR006171">
    <property type="entry name" value="TOPRIM_dom"/>
</dbReference>
<organism evidence="11">
    <name type="scientific">Candidatus Aramenus sulfurataquae</name>
    <dbReference type="NCBI Taxonomy" id="1326980"/>
    <lineage>
        <taxon>Archaea</taxon>
        <taxon>Thermoproteota</taxon>
        <taxon>Thermoprotei</taxon>
        <taxon>Sulfolobales</taxon>
        <taxon>Sulfolobaceae</taxon>
        <taxon>Candidatus Aramenus</taxon>
    </lineage>
</organism>
<dbReference type="InterPro" id="IPR003602">
    <property type="entry name" value="Topo_IA_DNA-bd_dom"/>
</dbReference>
<dbReference type="EC" id="5.6.2.1" evidence="3"/>
<evidence type="ECO:0000256" key="6">
    <source>
        <dbReference type="ARBA" id="ARBA00023029"/>
    </source>
</evidence>
<dbReference type="PROSITE" id="PS00396">
    <property type="entry name" value="TOPO_IA_1"/>
    <property type="match status" value="1"/>
</dbReference>
<dbReference type="Pfam" id="PF01131">
    <property type="entry name" value="Topoisom_bac"/>
    <property type="match status" value="1"/>
</dbReference>
<evidence type="ECO:0000256" key="3">
    <source>
        <dbReference type="ARBA" id="ARBA00012891"/>
    </source>
</evidence>
<dbReference type="AlphaFoldDB" id="A0A0F2LP66"/>
<dbReference type="Pfam" id="PF01751">
    <property type="entry name" value="Toprim"/>
    <property type="match status" value="1"/>
</dbReference>
<dbReference type="GO" id="GO:0003677">
    <property type="term" value="F:DNA binding"/>
    <property type="evidence" value="ECO:0007669"/>
    <property type="project" value="UniProtKB-KW"/>
</dbReference>
<dbReference type="PROSITE" id="PS50880">
    <property type="entry name" value="TOPRIM"/>
    <property type="match status" value="1"/>
</dbReference>
<keyword evidence="4" id="KW-0479">Metal-binding</keyword>
<dbReference type="EMBL" id="JZWS01000076">
    <property type="protein sequence ID" value="KJR78604.1"/>
    <property type="molecule type" value="Genomic_DNA"/>
</dbReference>
<dbReference type="GO" id="GO:0006310">
    <property type="term" value="P:DNA recombination"/>
    <property type="evidence" value="ECO:0007669"/>
    <property type="project" value="TreeGrafter"/>
</dbReference>
<keyword evidence="5" id="KW-0862">Zinc</keyword>
<evidence type="ECO:0000256" key="8">
    <source>
        <dbReference type="ARBA" id="ARBA00023235"/>
    </source>
</evidence>
<dbReference type="Gene3D" id="3.40.50.140">
    <property type="match status" value="1"/>
</dbReference>
<proteinExistence type="inferred from homology"/>
<comment type="similarity">
    <text evidence="2">Belongs to the type IA topoisomerase family.</text>
</comment>
<dbReference type="Gene3D" id="2.70.20.10">
    <property type="entry name" value="Topoisomerase I, domain 3"/>
    <property type="match status" value="1"/>
</dbReference>